<dbReference type="AlphaFoldDB" id="G4CG70"/>
<dbReference type="STRING" id="1032488.HMPREF9371_0609"/>
<dbReference type="EMBL" id="AGAY01000022">
    <property type="protein sequence ID" value="EGY53118.1"/>
    <property type="molecule type" value="Genomic_DNA"/>
</dbReference>
<dbReference type="Pfam" id="PF15943">
    <property type="entry name" value="YdaS_toxin"/>
    <property type="match status" value="1"/>
</dbReference>
<keyword evidence="2" id="KW-1185">Reference proteome</keyword>
<dbReference type="Proteomes" id="UP000003019">
    <property type="component" value="Unassembled WGS sequence"/>
</dbReference>
<protein>
    <submittedName>
        <fullName evidence="1">Uncharacterized protein</fullName>
    </submittedName>
</protein>
<dbReference type="InterPro" id="IPR010982">
    <property type="entry name" value="Lambda_DNA-bd_dom_sf"/>
</dbReference>
<dbReference type="InterPro" id="IPR031856">
    <property type="entry name" value="YdaS_toxin-like"/>
</dbReference>
<name>G4CG70_9NEIS</name>
<evidence type="ECO:0000313" key="1">
    <source>
        <dbReference type="EMBL" id="EGY53118.1"/>
    </source>
</evidence>
<proteinExistence type="predicted"/>
<organism evidence="1 2">
    <name type="scientific">Neisseria shayeganii 871</name>
    <dbReference type="NCBI Taxonomy" id="1032488"/>
    <lineage>
        <taxon>Bacteria</taxon>
        <taxon>Pseudomonadati</taxon>
        <taxon>Pseudomonadota</taxon>
        <taxon>Betaproteobacteria</taxon>
        <taxon>Neisseriales</taxon>
        <taxon>Neisseriaceae</taxon>
        <taxon>Neisseria</taxon>
    </lineage>
</organism>
<accession>G4CG70</accession>
<evidence type="ECO:0000313" key="2">
    <source>
        <dbReference type="Proteomes" id="UP000003019"/>
    </source>
</evidence>
<comment type="caution">
    <text evidence="1">The sequence shown here is derived from an EMBL/GenBank/DDBJ whole genome shotgun (WGS) entry which is preliminary data.</text>
</comment>
<reference evidence="1 2" key="1">
    <citation type="submission" date="2011-05" db="EMBL/GenBank/DDBJ databases">
        <authorList>
            <person name="Muzny D."/>
            <person name="Qin X."/>
            <person name="Deng J."/>
            <person name="Jiang H."/>
            <person name="Liu Y."/>
            <person name="Qu J."/>
            <person name="Song X.-Z."/>
            <person name="Zhang L."/>
            <person name="Thornton R."/>
            <person name="Coyle M."/>
            <person name="Francisco L."/>
            <person name="Jackson L."/>
            <person name="Javaid M."/>
            <person name="Korchina V."/>
            <person name="Kovar C."/>
            <person name="Mata R."/>
            <person name="Mathew T."/>
            <person name="Ngo R."/>
            <person name="Nguyen L."/>
            <person name="Nguyen N."/>
            <person name="Okwuonu G."/>
            <person name="Ongeri F."/>
            <person name="Pham C."/>
            <person name="Simmons D."/>
            <person name="Wilczek-Boney K."/>
            <person name="Hale W."/>
            <person name="Jakkamsetti A."/>
            <person name="Pham P."/>
            <person name="Ruth R."/>
            <person name="San Lucas F."/>
            <person name="Warren J."/>
            <person name="Zhang J."/>
            <person name="Zhao Z."/>
            <person name="Zhou C."/>
            <person name="Zhu D."/>
            <person name="Lee S."/>
            <person name="Bess C."/>
            <person name="Blankenburg K."/>
            <person name="Forbes L."/>
            <person name="Fu Q."/>
            <person name="Gubbala S."/>
            <person name="Hirani K."/>
            <person name="Jayaseelan J.C."/>
            <person name="Lara F."/>
            <person name="Munidasa M."/>
            <person name="Palculict T."/>
            <person name="Patil S."/>
            <person name="Pu L.-L."/>
            <person name="Saada N."/>
            <person name="Tang L."/>
            <person name="Weissenberger G."/>
            <person name="Zhu Y."/>
            <person name="Hemphill L."/>
            <person name="Shang Y."/>
            <person name="Youmans B."/>
            <person name="Ayvaz T."/>
            <person name="Ross M."/>
            <person name="Santibanez J."/>
            <person name="Aqrawi P."/>
            <person name="Gross S."/>
            <person name="Joshi V."/>
            <person name="Fowler G."/>
            <person name="Nazareth L."/>
            <person name="Reid J."/>
            <person name="Worley K."/>
            <person name="Petrosino J."/>
            <person name="Highlander S."/>
            <person name="Gibbs R."/>
        </authorList>
    </citation>
    <scope>NUCLEOTIDE SEQUENCE [LARGE SCALE GENOMIC DNA]</scope>
    <source>
        <strain evidence="1 2">871</strain>
    </source>
</reference>
<dbReference type="GO" id="GO:0003677">
    <property type="term" value="F:DNA binding"/>
    <property type="evidence" value="ECO:0007669"/>
    <property type="project" value="InterPro"/>
</dbReference>
<dbReference type="HOGENOM" id="CLU_173998_3_0_4"/>
<dbReference type="Gene3D" id="1.10.260.40">
    <property type="entry name" value="lambda repressor-like DNA-binding domains"/>
    <property type="match status" value="1"/>
</dbReference>
<sequence>MLIIRHCLRIAQKSEAERICMTNHIEAAINAAGGLQPLAMAVGVTTATVIGWKQGARPVPIKRCVKIEEVTHGAVCRKDLRPDWREIWPELSHD</sequence>
<gene>
    <name evidence="1" type="ORF">HMPREF9371_0609</name>
</gene>
<dbReference type="SUPFAM" id="SSF47413">
    <property type="entry name" value="lambda repressor-like DNA-binding domains"/>
    <property type="match status" value="1"/>
</dbReference>